<organism evidence="1">
    <name type="scientific">viral metagenome</name>
    <dbReference type="NCBI Taxonomy" id="1070528"/>
    <lineage>
        <taxon>unclassified sequences</taxon>
        <taxon>metagenomes</taxon>
        <taxon>organismal metagenomes</taxon>
    </lineage>
</organism>
<evidence type="ECO:0000313" key="1">
    <source>
        <dbReference type="EMBL" id="QHU15695.1"/>
    </source>
</evidence>
<reference evidence="1" key="1">
    <citation type="journal article" date="2020" name="Nature">
        <title>Giant virus diversity and host interactions through global metagenomics.</title>
        <authorList>
            <person name="Schulz F."/>
            <person name="Roux S."/>
            <person name="Paez-Espino D."/>
            <person name="Jungbluth S."/>
            <person name="Walsh D.A."/>
            <person name="Denef V.J."/>
            <person name="McMahon K.D."/>
            <person name="Konstantinidis K.T."/>
            <person name="Eloe-Fadrosh E.A."/>
            <person name="Kyrpides N.C."/>
            <person name="Woyke T."/>
        </authorList>
    </citation>
    <scope>NUCLEOTIDE SEQUENCE</scope>
    <source>
        <strain evidence="1">GVMAG-S-3300010158-109</strain>
    </source>
</reference>
<proteinExistence type="predicted"/>
<evidence type="ECO:0008006" key="2">
    <source>
        <dbReference type="Google" id="ProtNLM"/>
    </source>
</evidence>
<name>A0A6C0KCF2_9ZZZZ</name>
<accession>A0A6C0KCF2</accession>
<dbReference type="AlphaFoldDB" id="A0A6C0KCF2"/>
<sequence length="249" mass="29223">MSLSQQPNPTLFVIIIASFDKPVYFDFIKFRKLQLKQYNIPHLFVYDTEPPEDFVCDSNDFIFKRSEPNLNVNTIHPEYNPHMIVKFLRALHVIPSTYDYVVRVNLSTFINFPLLCNTLRNSPRVKYAGGHNICVCLPDWCFSLRPTDVIDFMSGTFMVFSKDVIEYFKTLPFDSLMYHTHNDDVIISHLTKKNGILITHIDMCYSNDSSPIDSSYIIYRVRHENDREIKDTTTWKKLLGIIDYIDIIE</sequence>
<protein>
    <recommendedName>
        <fullName evidence="2">Glycosyltransferase</fullName>
    </recommendedName>
</protein>
<dbReference type="EMBL" id="MN740867">
    <property type="protein sequence ID" value="QHU15695.1"/>
    <property type="molecule type" value="Genomic_DNA"/>
</dbReference>